<dbReference type="Proteomes" id="UP000010552">
    <property type="component" value="Unassembled WGS sequence"/>
</dbReference>
<organism evidence="2 3">
    <name type="scientific">Pteropus alecto</name>
    <name type="common">Black flying fox</name>
    <dbReference type="NCBI Taxonomy" id="9402"/>
    <lineage>
        <taxon>Eukaryota</taxon>
        <taxon>Metazoa</taxon>
        <taxon>Chordata</taxon>
        <taxon>Craniata</taxon>
        <taxon>Vertebrata</taxon>
        <taxon>Euteleostomi</taxon>
        <taxon>Mammalia</taxon>
        <taxon>Eutheria</taxon>
        <taxon>Laurasiatheria</taxon>
        <taxon>Chiroptera</taxon>
        <taxon>Yinpterochiroptera</taxon>
        <taxon>Pteropodoidea</taxon>
        <taxon>Pteropodidae</taxon>
        <taxon>Pteropodinae</taxon>
        <taxon>Pteropus</taxon>
    </lineage>
</organism>
<dbReference type="InParanoid" id="L5KFG3"/>
<dbReference type="AlphaFoldDB" id="L5KFG3"/>
<dbReference type="EMBL" id="KB030771">
    <property type="protein sequence ID" value="ELK10072.1"/>
    <property type="molecule type" value="Genomic_DNA"/>
</dbReference>
<reference evidence="3" key="1">
    <citation type="journal article" date="2013" name="Science">
        <title>Comparative analysis of bat genomes provides insight into the evolution of flight and immunity.</title>
        <authorList>
            <person name="Zhang G."/>
            <person name="Cowled C."/>
            <person name="Shi Z."/>
            <person name="Huang Z."/>
            <person name="Bishop-Lilly K.A."/>
            <person name="Fang X."/>
            <person name="Wynne J.W."/>
            <person name="Xiong Z."/>
            <person name="Baker M.L."/>
            <person name="Zhao W."/>
            <person name="Tachedjian M."/>
            <person name="Zhu Y."/>
            <person name="Zhou P."/>
            <person name="Jiang X."/>
            <person name="Ng J."/>
            <person name="Yang L."/>
            <person name="Wu L."/>
            <person name="Xiao J."/>
            <person name="Feng Y."/>
            <person name="Chen Y."/>
            <person name="Sun X."/>
            <person name="Zhang Y."/>
            <person name="Marsh G.A."/>
            <person name="Crameri G."/>
            <person name="Broder C.C."/>
            <person name="Frey K.G."/>
            <person name="Wang L.F."/>
            <person name="Wang J."/>
        </authorList>
    </citation>
    <scope>NUCLEOTIDE SEQUENCE [LARGE SCALE GENOMIC DNA]</scope>
</reference>
<evidence type="ECO:0000313" key="2">
    <source>
        <dbReference type="EMBL" id="ELK10072.1"/>
    </source>
</evidence>
<evidence type="ECO:0000256" key="1">
    <source>
        <dbReference type="SAM" id="MobiDB-lite"/>
    </source>
</evidence>
<feature type="region of interest" description="Disordered" evidence="1">
    <location>
        <begin position="36"/>
        <end position="65"/>
    </location>
</feature>
<evidence type="ECO:0000313" key="3">
    <source>
        <dbReference type="Proteomes" id="UP000010552"/>
    </source>
</evidence>
<name>L5KFG3_PTEAL</name>
<proteinExistence type="predicted"/>
<feature type="compositionally biased region" description="Polar residues" evidence="1">
    <location>
        <begin position="51"/>
        <end position="65"/>
    </location>
</feature>
<protein>
    <submittedName>
        <fullName evidence="2">Uncharacterized protein</fullName>
    </submittedName>
</protein>
<accession>L5KFG3</accession>
<sequence>MECGAENPESLFTNMRNCKFQCAEKRLKGVETSLLGSPAMDSTMQRRDHTCPQQLPPSSQAQDYG</sequence>
<gene>
    <name evidence="2" type="ORF">PAL_GLEAN10015387</name>
</gene>
<keyword evidence="3" id="KW-1185">Reference proteome</keyword>